<evidence type="ECO:0000259" key="4">
    <source>
        <dbReference type="PROSITE" id="PS51462"/>
    </source>
</evidence>
<sequence>MQKKYRPNVAAVILSSLYPFKCEILVAKRVDMDDIWQFPQGGIDEGESPKQALKRELKEEIGTDKIDILDEYPQWLSYDFPANATKKFYPFDGQTQKYFLVRLKNGASINLKTEHPEFSEYKFVDFGRSLENINHFKKPIYEKVLSYFKEKGYF</sequence>
<dbReference type="GO" id="GO:0019693">
    <property type="term" value="P:ribose phosphate metabolic process"/>
    <property type="evidence" value="ECO:0007669"/>
    <property type="project" value="TreeGrafter"/>
</dbReference>
<comment type="similarity">
    <text evidence="3">Belongs to the Nudix hydrolase family.</text>
</comment>
<dbReference type="InterPro" id="IPR022927">
    <property type="entry name" value="RppH"/>
</dbReference>
<dbReference type="NCBIfam" id="NF001938">
    <property type="entry name" value="PRK00714.1-5"/>
    <property type="match status" value="1"/>
</dbReference>
<dbReference type="PANTHER" id="PTHR11839">
    <property type="entry name" value="UDP/ADP-SUGAR PYROPHOSPHATASE"/>
    <property type="match status" value="1"/>
</dbReference>
<dbReference type="KEGG" id="ccoc:CCON33237_1315"/>
<evidence type="ECO:0000256" key="3">
    <source>
        <dbReference type="RuleBase" id="RU003476"/>
    </source>
</evidence>
<reference evidence="6" key="1">
    <citation type="submission" date="2015-08" db="EMBL/GenBank/DDBJ databases">
        <title>Comparative genomics of the Campylobacter concisus group.</title>
        <authorList>
            <person name="Miller W.G."/>
            <person name="Yee E."/>
            <person name="Chapman M.H."/>
            <person name="Huynh S."/>
            <person name="Bono J.L."/>
            <person name="On S.L.W."/>
            <person name="St Leger J."/>
            <person name="Foster G."/>
            <person name="Parker C.T."/>
        </authorList>
    </citation>
    <scope>NUCLEOTIDE SEQUENCE [LARGE SCALE GENOMIC DNA]</scope>
    <source>
        <strain evidence="6">ATCC 33237</strain>
    </source>
</reference>
<dbReference type="NCBIfam" id="NF001936">
    <property type="entry name" value="PRK00714.1-3"/>
    <property type="match status" value="1"/>
</dbReference>
<dbReference type="SUPFAM" id="SSF55811">
    <property type="entry name" value="Nudix"/>
    <property type="match status" value="1"/>
</dbReference>
<dbReference type="GeneID" id="28662992"/>
<dbReference type="PROSITE" id="PS00893">
    <property type="entry name" value="NUDIX_BOX"/>
    <property type="match status" value="1"/>
</dbReference>
<evidence type="ECO:0000256" key="1">
    <source>
        <dbReference type="ARBA" id="ARBA00001936"/>
    </source>
</evidence>
<protein>
    <submittedName>
        <fullName evidence="5">RNA pyrophosphohydrolase</fullName>
        <ecNumber evidence="5">3.6.1.-</ecNumber>
    </submittedName>
</protein>
<dbReference type="GO" id="GO:0006753">
    <property type="term" value="P:nucleoside phosphate metabolic process"/>
    <property type="evidence" value="ECO:0007669"/>
    <property type="project" value="TreeGrafter"/>
</dbReference>
<dbReference type="PRINTS" id="PR00502">
    <property type="entry name" value="NUDIXFAMILY"/>
</dbReference>
<evidence type="ECO:0000256" key="2">
    <source>
        <dbReference type="ARBA" id="ARBA00022801"/>
    </source>
</evidence>
<gene>
    <name evidence="5" type="primary">rppH</name>
    <name evidence="5" type="ORF">CCON33237_1315</name>
</gene>
<dbReference type="PROSITE" id="PS51462">
    <property type="entry name" value="NUDIX"/>
    <property type="match status" value="1"/>
</dbReference>
<feature type="domain" description="Nudix hydrolase" evidence="4">
    <location>
        <begin position="4"/>
        <end position="146"/>
    </location>
</feature>
<dbReference type="InterPro" id="IPR020084">
    <property type="entry name" value="NUDIX_hydrolase_CS"/>
</dbReference>
<dbReference type="PATRIC" id="fig|199.248.peg.1358"/>
<name>A0A0M5TID3_9BACT</name>
<dbReference type="EMBL" id="CP012541">
    <property type="protein sequence ID" value="ALF47975.1"/>
    <property type="molecule type" value="Genomic_DNA"/>
</dbReference>
<dbReference type="GO" id="GO:0008893">
    <property type="term" value="F:guanosine-3',5'-bis(diphosphate) 3'-diphosphatase activity"/>
    <property type="evidence" value="ECO:0007669"/>
    <property type="project" value="TreeGrafter"/>
</dbReference>
<evidence type="ECO:0000313" key="6">
    <source>
        <dbReference type="Proteomes" id="UP000066049"/>
    </source>
</evidence>
<dbReference type="InterPro" id="IPR000086">
    <property type="entry name" value="NUDIX_hydrolase_dom"/>
</dbReference>
<dbReference type="EC" id="3.6.1.-" evidence="5"/>
<accession>A0A0M5TID3</accession>
<proteinExistence type="inferred from homology"/>
<dbReference type="Pfam" id="PF00293">
    <property type="entry name" value="NUDIX"/>
    <property type="match status" value="1"/>
</dbReference>
<dbReference type="Gene3D" id="3.90.79.10">
    <property type="entry name" value="Nucleoside Triphosphate Pyrophosphohydrolase"/>
    <property type="match status" value="1"/>
</dbReference>
<dbReference type="RefSeq" id="WP_054196926.1">
    <property type="nucleotide sequence ID" value="NZ_CABMKQ010000012.1"/>
</dbReference>
<dbReference type="CDD" id="cd03671">
    <property type="entry name" value="NUDIX_Ap4A_hydrolase_plant_like"/>
    <property type="match status" value="1"/>
</dbReference>
<dbReference type="GO" id="GO:0034432">
    <property type="term" value="F:bis(5'-adenosyl)-pentaphosphatase activity"/>
    <property type="evidence" value="ECO:0007669"/>
    <property type="project" value="TreeGrafter"/>
</dbReference>
<dbReference type="AlphaFoldDB" id="A0A0M5TID3"/>
<keyword evidence="2 3" id="KW-0378">Hydrolase</keyword>
<organism evidence="5 6">
    <name type="scientific">Campylobacter concisus</name>
    <dbReference type="NCBI Taxonomy" id="199"/>
    <lineage>
        <taxon>Bacteria</taxon>
        <taxon>Pseudomonadati</taxon>
        <taxon>Campylobacterota</taxon>
        <taxon>Epsilonproteobacteria</taxon>
        <taxon>Campylobacterales</taxon>
        <taxon>Campylobacteraceae</taxon>
        <taxon>Campylobacter</taxon>
    </lineage>
</organism>
<evidence type="ECO:0000313" key="5">
    <source>
        <dbReference type="EMBL" id="ALF47975.1"/>
    </source>
</evidence>
<comment type="cofactor">
    <cofactor evidence="1">
        <name>Mn(2+)</name>
        <dbReference type="ChEBI" id="CHEBI:29035"/>
    </cofactor>
</comment>
<dbReference type="Proteomes" id="UP000066049">
    <property type="component" value="Chromosome"/>
</dbReference>
<dbReference type="InterPro" id="IPR020476">
    <property type="entry name" value="Nudix_hydrolase"/>
</dbReference>
<dbReference type="InterPro" id="IPR015797">
    <property type="entry name" value="NUDIX_hydrolase-like_dom_sf"/>
</dbReference>
<dbReference type="PANTHER" id="PTHR11839:SF22">
    <property type="entry name" value="NUDIX HYDROLASE 26, CHLOROPLASTIC"/>
    <property type="match status" value="1"/>
</dbReference>